<dbReference type="AlphaFoldDB" id="A0AAV2GCD2"/>
<evidence type="ECO:0000313" key="1">
    <source>
        <dbReference type="EMBL" id="CAL1407987.1"/>
    </source>
</evidence>
<organism evidence="1 2">
    <name type="scientific">Linum trigynum</name>
    <dbReference type="NCBI Taxonomy" id="586398"/>
    <lineage>
        <taxon>Eukaryota</taxon>
        <taxon>Viridiplantae</taxon>
        <taxon>Streptophyta</taxon>
        <taxon>Embryophyta</taxon>
        <taxon>Tracheophyta</taxon>
        <taxon>Spermatophyta</taxon>
        <taxon>Magnoliopsida</taxon>
        <taxon>eudicotyledons</taxon>
        <taxon>Gunneridae</taxon>
        <taxon>Pentapetalae</taxon>
        <taxon>rosids</taxon>
        <taxon>fabids</taxon>
        <taxon>Malpighiales</taxon>
        <taxon>Linaceae</taxon>
        <taxon>Linum</taxon>
    </lineage>
</organism>
<evidence type="ECO:0000313" key="2">
    <source>
        <dbReference type="Proteomes" id="UP001497516"/>
    </source>
</evidence>
<keyword evidence="2" id="KW-1185">Reference proteome</keyword>
<proteinExistence type="predicted"/>
<dbReference type="EMBL" id="OZ034821">
    <property type="protein sequence ID" value="CAL1407987.1"/>
    <property type="molecule type" value="Genomic_DNA"/>
</dbReference>
<reference evidence="1 2" key="1">
    <citation type="submission" date="2024-04" db="EMBL/GenBank/DDBJ databases">
        <authorList>
            <person name="Fracassetti M."/>
        </authorList>
    </citation>
    <scope>NUCLEOTIDE SEQUENCE [LARGE SCALE GENOMIC DNA]</scope>
</reference>
<accession>A0AAV2GCD2</accession>
<name>A0AAV2GCD2_9ROSI</name>
<sequence>MLPRTTTRPSSSGRSSNLLIAALRPAVVSAEVNEELKQTRILQFLMQLSPEFKAHRSRLVNQDGLSMDGILGQLIREEKRLRT</sequence>
<protein>
    <submittedName>
        <fullName evidence="1">Uncharacterized protein</fullName>
    </submittedName>
</protein>
<gene>
    <name evidence="1" type="ORF">LTRI10_LOCUS47618</name>
</gene>
<dbReference type="Proteomes" id="UP001497516">
    <property type="component" value="Chromosome 8"/>
</dbReference>